<evidence type="ECO:0000313" key="2">
    <source>
        <dbReference type="EMBL" id="MBC5696337.1"/>
    </source>
</evidence>
<organism evidence="2 3">
    <name type="scientific">Agathobaculum hominis</name>
    <dbReference type="NCBI Taxonomy" id="2763014"/>
    <lineage>
        <taxon>Bacteria</taxon>
        <taxon>Bacillati</taxon>
        <taxon>Bacillota</taxon>
        <taxon>Clostridia</taxon>
        <taxon>Eubacteriales</taxon>
        <taxon>Butyricicoccaceae</taxon>
        <taxon>Agathobaculum</taxon>
    </lineage>
</organism>
<protein>
    <submittedName>
        <fullName evidence="2">DUF4367 domain-containing protein</fullName>
    </submittedName>
</protein>
<dbReference type="EMBL" id="JACOPK010000009">
    <property type="protein sequence ID" value="MBC5696337.1"/>
    <property type="molecule type" value="Genomic_DNA"/>
</dbReference>
<evidence type="ECO:0000259" key="1">
    <source>
        <dbReference type="Pfam" id="PF14285"/>
    </source>
</evidence>
<proteinExistence type="predicted"/>
<sequence length="199" mass="21543">MNKYNRLMEHINVTPDMLVRAHAALDAGKQPKSTRNTVPLRRYGALAACLAVVICGASLLNRQPQDDPVQALPPSATGEVVEYGTTAELAENLPFTLRLPMELPGGYACTGAADSFGTATVHYEKGENSICYYMGEGESAFDGIYPAGEKRTLTAKDAALYEDSTGYIVEWTDGDYSFALITTEKLSDDELCAMIESVK</sequence>
<comment type="caution">
    <text evidence="2">The sequence shown here is derived from an EMBL/GenBank/DDBJ whole genome shotgun (WGS) entry which is preliminary data.</text>
</comment>
<dbReference type="Proteomes" id="UP000641741">
    <property type="component" value="Unassembled WGS sequence"/>
</dbReference>
<accession>A0ABR7GPU5</accession>
<feature type="domain" description="DUF4367" evidence="1">
    <location>
        <begin position="101"/>
        <end position="198"/>
    </location>
</feature>
<evidence type="ECO:0000313" key="3">
    <source>
        <dbReference type="Proteomes" id="UP000641741"/>
    </source>
</evidence>
<dbReference type="Pfam" id="PF14285">
    <property type="entry name" value="DUF4367"/>
    <property type="match status" value="1"/>
</dbReference>
<dbReference type="InterPro" id="IPR025377">
    <property type="entry name" value="DUF4367"/>
</dbReference>
<gene>
    <name evidence="2" type="ORF">H8S02_10330</name>
</gene>
<reference evidence="2 3" key="1">
    <citation type="submission" date="2020-08" db="EMBL/GenBank/DDBJ databases">
        <title>Genome public.</title>
        <authorList>
            <person name="Liu C."/>
            <person name="Sun Q."/>
        </authorList>
    </citation>
    <scope>NUCLEOTIDE SEQUENCE [LARGE SCALE GENOMIC DNA]</scope>
    <source>
        <strain evidence="2 3">M2</strain>
    </source>
</reference>
<dbReference type="RefSeq" id="WP_186970441.1">
    <property type="nucleotide sequence ID" value="NZ_JACOPK010000009.1"/>
</dbReference>
<keyword evidence="3" id="KW-1185">Reference proteome</keyword>
<name>A0ABR7GPU5_9FIRM</name>